<dbReference type="OrthoDB" id="6706661at2"/>
<dbReference type="Proteomes" id="UP000242469">
    <property type="component" value="Unassembled WGS sequence"/>
</dbReference>
<reference evidence="2" key="1">
    <citation type="submission" date="2016-10" db="EMBL/GenBank/DDBJ databases">
        <authorList>
            <person name="Varghese N."/>
            <person name="Submissions S."/>
        </authorList>
    </citation>
    <scope>NUCLEOTIDE SEQUENCE [LARGE SCALE GENOMIC DNA]</scope>
    <source>
        <strain evidence="2">DSM 11526</strain>
    </source>
</reference>
<protein>
    <submittedName>
        <fullName evidence="1">Uncharacterized protein</fullName>
    </submittedName>
</protein>
<evidence type="ECO:0000313" key="2">
    <source>
        <dbReference type="Proteomes" id="UP000242469"/>
    </source>
</evidence>
<dbReference type="EMBL" id="FNRJ01000003">
    <property type="protein sequence ID" value="SEA38305.1"/>
    <property type="molecule type" value="Genomic_DNA"/>
</dbReference>
<proteinExistence type="predicted"/>
<dbReference type="AlphaFoldDB" id="A0A1H4AQX2"/>
<organism evidence="1 2">
    <name type="scientific">Marinobacterium iners DSM 11526</name>
    <dbReference type="NCBI Taxonomy" id="1122198"/>
    <lineage>
        <taxon>Bacteria</taxon>
        <taxon>Pseudomonadati</taxon>
        <taxon>Pseudomonadota</taxon>
        <taxon>Gammaproteobacteria</taxon>
        <taxon>Oceanospirillales</taxon>
        <taxon>Oceanospirillaceae</taxon>
        <taxon>Marinobacterium</taxon>
    </lineage>
</organism>
<sequence>MSLIRRWHLVLLALIVVLLWMGRSHSPVPESSELPQVSLAPVSAEPLQQNLTPPAELEFGQYSLRLLAEFALEARVLARERYRMGREADLSPWDFALGWGRMAEPEIARQFTIRQSGRWYYWRTEQLPIPQREVEISSANMHLIPANDQVREALDRVNSGSTVSLRGFLVEARGEDGWRWRSSMSREDTGDGACELILVTDVL</sequence>
<dbReference type="STRING" id="1122198.SAMN02745729_10332"/>
<name>A0A1H4AQX2_9GAMM</name>
<accession>A0A1H4AQX2</accession>
<dbReference type="RefSeq" id="WP_091823933.1">
    <property type="nucleotide sequence ID" value="NZ_FNRJ01000003.1"/>
</dbReference>
<gene>
    <name evidence="1" type="ORF">SAMN02745729_10332</name>
</gene>
<keyword evidence="2" id="KW-1185">Reference proteome</keyword>
<evidence type="ECO:0000313" key="1">
    <source>
        <dbReference type="EMBL" id="SEA38305.1"/>
    </source>
</evidence>